<feature type="domain" description="CNNM transmembrane" evidence="7">
    <location>
        <begin position="1"/>
        <end position="179"/>
    </location>
</feature>
<evidence type="ECO:0000313" key="9">
    <source>
        <dbReference type="Proteomes" id="UP000306441"/>
    </source>
</evidence>
<dbReference type="EMBL" id="SSNY01000003">
    <property type="protein sequence ID" value="THF58185.1"/>
    <property type="molecule type" value="Genomic_DNA"/>
</dbReference>
<name>A0ABY2Q8Y5_9HYPH</name>
<sequence>MIALAFWILLATVLCMTCSLLEATLLSVRVPKLLAAAKRGDGGAARLAEIKRGRTSDAISAILTINTLAGTIGAGFAGVQAAHLFGDAAVGLVSVLLTILLLVVSEIIPKTFAATHAMTLAGAVGNALFYLLKVMAPVLFLTRAITSRLSGGDAESLTRKELAVIIASAPDEGAISGSEAELLSSMVYAQNVTLREVNTAADYVVMMDEAATVEEFVAAEEAASFSRIPLYRGSRSEVVGYVMQRDVLRAAIDKSAGHRKLSEFLRPMPPLRSDLNIRAATDRLLHARESMGAVVDRQDGFLGIVTIEDLLEALTGLDITDEPDDVAAQRETAETVRRKRVARLRRRTGRWVDTDQ</sequence>
<gene>
    <name evidence="8" type="ORF">E6C48_06090</name>
</gene>
<accession>A0ABY2Q8Y5</accession>
<dbReference type="Proteomes" id="UP000306441">
    <property type="component" value="Unassembled WGS sequence"/>
</dbReference>
<evidence type="ECO:0000256" key="2">
    <source>
        <dbReference type="ARBA" id="ARBA00023122"/>
    </source>
</evidence>
<evidence type="ECO:0000259" key="7">
    <source>
        <dbReference type="PROSITE" id="PS51846"/>
    </source>
</evidence>
<feature type="transmembrane region" description="Helical" evidence="5">
    <location>
        <begin position="58"/>
        <end position="77"/>
    </location>
</feature>
<keyword evidence="9" id="KW-1185">Reference proteome</keyword>
<protein>
    <submittedName>
        <fullName evidence="8">DUF21 domain-containing protein</fullName>
    </submittedName>
</protein>
<dbReference type="InterPro" id="IPR000644">
    <property type="entry name" value="CBS_dom"/>
</dbReference>
<feature type="transmembrane region" description="Helical" evidence="5">
    <location>
        <begin position="89"/>
        <end position="108"/>
    </location>
</feature>
<keyword evidence="4 5" id="KW-0812">Transmembrane</keyword>
<keyword evidence="2 3" id="KW-0129">CBS domain</keyword>
<dbReference type="PANTHER" id="PTHR22777:SF4">
    <property type="entry name" value="UPF0053 PROTEIN SLL1254"/>
    <property type="match status" value="1"/>
</dbReference>
<organism evidence="8 9">
    <name type="scientific">Ollibium composti</name>
    <dbReference type="NCBI Taxonomy" id="2675109"/>
    <lineage>
        <taxon>Bacteria</taxon>
        <taxon>Pseudomonadati</taxon>
        <taxon>Pseudomonadota</taxon>
        <taxon>Alphaproteobacteria</taxon>
        <taxon>Hyphomicrobiales</taxon>
        <taxon>Phyllobacteriaceae</taxon>
        <taxon>Ollibium</taxon>
    </lineage>
</organism>
<dbReference type="InterPro" id="IPR046342">
    <property type="entry name" value="CBS_dom_sf"/>
</dbReference>
<dbReference type="InterPro" id="IPR002550">
    <property type="entry name" value="CNNM"/>
</dbReference>
<keyword evidence="4 5" id="KW-1133">Transmembrane helix</keyword>
<dbReference type="Pfam" id="PF00571">
    <property type="entry name" value="CBS"/>
    <property type="match status" value="1"/>
</dbReference>
<dbReference type="PROSITE" id="PS51371">
    <property type="entry name" value="CBS"/>
    <property type="match status" value="1"/>
</dbReference>
<dbReference type="Pfam" id="PF01595">
    <property type="entry name" value="CNNM"/>
    <property type="match status" value="1"/>
</dbReference>
<reference evidence="8 9" key="1">
    <citation type="submission" date="2019-04" db="EMBL/GenBank/DDBJ databases">
        <title>Mesorhizobium composti sp. nov., isolated from compost.</title>
        <authorList>
            <person name="Lin S.-Y."/>
            <person name="Hameed A."/>
            <person name="Hsieh Y.-T."/>
            <person name="Young C.-C."/>
        </authorList>
    </citation>
    <scope>NUCLEOTIDE SEQUENCE [LARGE SCALE GENOMIC DNA]</scope>
    <source>
        <strain evidence="8 9">CC-YTH430</strain>
    </source>
</reference>
<evidence type="ECO:0000259" key="6">
    <source>
        <dbReference type="PROSITE" id="PS51371"/>
    </source>
</evidence>
<evidence type="ECO:0000256" key="5">
    <source>
        <dbReference type="SAM" id="Phobius"/>
    </source>
</evidence>
<evidence type="ECO:0000256" key="4">
    <source>
        <dbReference type="PROSITE-ProRule" id="PRU01193"/>
    </source>
</evidence>
<dbReference type="PANTHER" id="PTHR22777">
    <property type="entry name" value="HEMOLYSIN-RELATED"/>
    <property type="match status" value="1"/>
</dbReference>
<dbReference type="SUPFAM" id="SSF54631">
    <property type="entry name" value="CBS-domain pair"/>
    <property type="match status" value="1"/>
</dbReference>
<evidence type="ECO:0000313" key="8">
    <source>
        <dbReference type="EMBL" id="THF58185.1"/>
    </source>
</evidence>
<dbReference type="Gene3D" id="3.10.580.10">
    <property type="entry name" value="CBS-domain"/>
    <property type="match status" value="1"/>
</dbReference>
<keyword evidence="4 5" id="KW-0472">Membrane</keyword>
<feature type="transmembrane region" description="Helical" evidence="5">
    <location>
        <begin position="120"/>
        <end position="141"/>
    </location>
</feature>
<comment type="caution">
    <text evidence="8">The sequence shown here is derived from an EMBL/GenBank/DDBJ whole genome shotgun (WGS) entry which is preliminary data.</text>
</comment>
<keyword evidence="1" id="KW-0677">Repeat</keyword>
<evidence type="ECO:0000256" key="1">
    <source>
        <dbReference type="ARBA" id="ARBA00022737"/>
    </source>
</evidence>
<evidence type="ECO:0000256" key="3">
    <source>
        <dbReference type="PROSITE-ProRule" id="PRU00703"/>
    </source>
</evidence>
<dbReference type="RefSeq" id="WP_136355131.1">
    <property type="nucleotide sequence ID" value="NZ_SSNY01000003.1"/>
</dbReference>
<dbReference type="PROSITE" id="PS51846">
    <property type="entry name" value="CNNM"/>
    <property type="match status" value="1"/>
</dbReference>
<feature type="domain" description="CBS" evidence="6">
    <location>
        <begin position="264"/>
        <end position="322"/>
    </location>
</feature>
<proteinExistence type="predicted"/>